<feature type="domain" description="Bifunctional inhibitor/plant lipid transfer protein/seed storage helical" evidence="11">
    <location>
        <begin position="28"/>
        <end position="108"/>
    </location>
</feature>
<feature type="compositionally biased region" description="Basic and acidic residues" evidence="9">
    <location>
        <begin position="185"/>
        <end position="196"/>
    </location>
</feature>
<sequence length="196" mass="20862">MVARVVALVLGMLMVTSAPSYAQISTPCNVSALSTVFTPCAGFLTNSSGNGTSPTAQCCGALKSITSGGMNCLCLLLTAGIPFRIPVNRSLAISLPRACNMPAVPVQCKASGTPLPAPVGANAVDNSLKAQQNRCNDYCFRACVFPSKFCRWWCGGRCQNPIGFDSYKLTDLDEGKGSYPVPTEEDYRRYSETHKS</sequence>
<dbReference type="AlphaFoldDB" id="A0A6B9VHD2"/>
<evidence type="ECO:0000256" key="7">
    <source>
        <dbReference type="ARBA" id="ARBA00023180"/>
    </source>
</evidence>
<feature type="chain" id="PRO_5025684274" evidence="10">
    <location>
        <begin position="23"/>
        <end position="196"/>
    </location>
</feature>
<evidence type="ECO:0000259" key="11">
    <source>
        <dbReference type="SMART" id="SM00499"/>
    </source>
</evidence>
<evidence type="ECO:0000256" key="3">
    <source>
        <dbReference type="ARBA" id="ARBA00022475"/>
    </source>
</evidence>
<evidence type="ECO:0000256" key="5">
    <source>
        <dbReference type="ARBA" id="ARBA00022729"/>
    </source>
</evidence>
<keyword evidence="5 10" id="KW-0732">Signal</keyword>
<dbReference type="EMBL" id="CP031001">
    <property type="protein sequence ID" value="QHN79992.1"/>
    <property type="molecule type" value="Genomic_DNA"/>
</dbReference>
<dbReference type="PANTHER" id="PTHR33044">
    <property type="entry name" value="BIFUNCTIONAL INHIBITOR/LIPID-TRANSFER PROTEIN/SEED STORAGE 2S ALBUMIN SUPERFAMILY PROTEIN-RELATED"/>
    <property type="match status" value="1"/>
</dbReference>
<comment type="subcellular location">
    <subcellularLocation>
        <location evidence="1">Cell membrane</location>
        <topology evidence="1">Lipid-anchor</topology>
        <topology evidence="1">GPI-anchor</topology>
    </subcellularLocation>
</comment>
<evidence type="ECO:0000256" key="2">
    <source>
        <dbReference type="ARBA" id="ARBA00009748"/>
    </source>
</evidence>
<keyword evidence="7" id="KW-0325">Glycoprotein</keyword>
<keyword evidence="4" id="KW-0472">Membrane</keyword>
<evidence type="ECO:0000256" key="8">
    <source>
        <dbReference type="ARBA" id="ARBA00023288"/>
    </source>
</evidence>
<keyword evidence="4" id="KW-0336">GPI-anchor</keyword>
<feature type="region of interest" description="Disordered" evidence="9">
    <location>
        <begin position="177"/>
        <end position="196"/>
    </location>
</feature>
<dbReference type="GO" id="GO:0098552">
    <property type="term" value="C:side of membrane"/>
    <property type="evidence" value="ECO:0007669"/>
    <property type="project" value="UniProtKB-KW"/>
</dbReference>
<name>A0A6B9VHD2_ARAHY</name>
<evidence type="ECO:0000256" key="10">
    <source>
        <dbReference type="SAM" id="SignalP"/>
    </source>
</evidence>
<protein>
    <submittedName>
        <fullName evidence="12">Lipid transfer/seed storage/trypsin-alpha amylase inhibitor</fullName>
    </submittedName>
</protein>
<keyword evidence="8" id="KW-0449">Lipoprotein</keyword>
<evidence type="ECO:0000256" key="9">
    <source>
        <dbReference type="SAM" id="MobiDB-lite"/>
    </source>
</evidence>
<comment type="similarity">
    <text evidence="2">Belongs to the plant LTP family.</text>
</comment>
<keyword evidence="3" id="KW-1003">Cell membrane</keyword>
<proteinExistence type="inferred from homology"/>
<dbReference type="InterPro" id="IPR016140">
    <property type="entry name" value="Bifunc_inhib/LTP/seed_store"/>
</dbReference>
<evidence type="ECO:0000256" key="4">
    <source>
        <dbReference type="ARBA" id="ARBA00022622"/>
    </source>
</evidence>
<dbReference type="InterPro" id="IPR043325">
    <property type="entry name" value="LTSS"/>
</dbReference>
<keyword evidence="6" id="KW-1015">Disulfide bond</keyword>
<accession>A0A6B9VHD2</accession>
<dbReference type="SUPFAM" id="SSF47699">
    <property type="entry name" value="Bifunctional inhibitor/lipid-transfer protein/seed storage 2S albumin"/>
    <property type="match status" value="1"/>
</dbReference>
<dbReference type="GO" id="GO:0005886">
    <property type="term" value="C:plasma membrane"/>
    <property type="evidence" value="ECO:0007669"/>
    <property type="project" value="UniProtKB-SubCell"/>
</dbReference>
<evidence type="ECO:0000256" key="6">
    <source>
        <dbReference type="ARBA" id="ARBA00023157"/>
    </source>
</evidence>
<gene>
    <name evidence="12" type="ORF">DS421_19g674650</name>
</gene>
<evidence type="ECO:0000313" key="12">
    <source>
        <dbReference type="EMBL" id="QHN79992.1"/>
    </source>
</evidence>
<dbReference type="CDD" id="cd00010">
    <property type="entry name" value="AAI_LTSS"/>
    <property type="match status" value="1"/>
</dbReference>
<organism evidence="12 13">
    <name type="scientific">Arachis hypogaea</name>
    <name type="common">Peanut</name>
    <dbReference type="NCBI Taxonomy" id="3818"/>
    <lineage>
        <taxon>Eukaryota</taxon>
        <taxon>Viridiplantae</taxon>
        <taxon>Streptophyta</taxon>
        <taxon>Embryophyta</taxon>
        <taxon>Tracheophyta</taxon>
        <taxon>Spermatophyta</taxon>
        <taxon>Magnoliopsida</taxon>
        <taxon>eudicotyledons</taxon>
        <taxon>Gunneridae</taxon>
        <taxon>Pentapetalae</taxon>
        <taxon>rosids</taxon>
        <taxon>fabids</taxon>
        <taxon>Fabales</taxon>
        <taxon>Fabaceae</taxon>
        <taxon>Papilionoideae</taxon>
        <taxon>50 kb inversion clade</taxon>
        <taxon>dalbergioids sensu lato</taxon>
        <taxon>Dalbergieae</taxon>
        <taxon>Pterocarpus clade</taxon>
        <taxon>Arachis</taxon>
    </lineage>
</organism>
<dbReference type="Proteomes" id="UP000464620">
    <property type="component" value="Chromosome B09"/>
</dbReference>
<reference evidence="12 13" key="1">
    <citation type="submission" date="2020-01" db="EMBL/GenBank/DDBJ databases">
        <title>Genome sequence of Arachis hypogaea, cultivar Shitouqi.</title>
        <authorList>
            <person name="Zhuang W."/>
            <person name="Chen H."/>
            <person name="Varshney R."/>
            <person name="Wang D."/>
            <person name="Ming R."/>
        </authorList>
    </citation>
    <scope>NUCLEOTIDE SEQUENCE [LARGE SCALE GENOMIC DNA]</scope>
    <source>
        <tissue evidence="12">Young leaf</tissue>
    </source>
</reference>
<dbReference type="Gene3D" id="1.10.110.10">
    <property type="entry name" value="Plant lipid-transfer and hydrophobic proteins"/>
    <property type="match status" value="1"/>
</dbReference>
<feature type="signal peptide" evidence="10">
    <location>
        <begin position="1"/>
        <end position="22"/>
    </location>
</feature>
<dbReference type="SMART" id="SM00499">
    <property type="entry name" value="AAI"/>
    <property type="match status" value="1"/>
</dbReference>
<evidence type="ECO:0000256" key="1">
    <source>
        <dbReference type="ARBA" id="ARBA00004609"/>
    </source>
</evidence>
<dbReference type="InterPro" id="IPR036312">
    <property type="entry name" value="Bifun_inhib/LTP/seed_sf"/>
</dbReference>
<evidence type="ECO:0000313" key="13">
    <source>
        <dbReference type="Proteomes" id="UP000464620"/>
    </source>
</evidence>
<dbReference type="Pfam" id="PF14368">
    <property type="entry name" value="LTP_2"/>
    <property type="match status" value="1"/>
</dbReference>